<keyword evidence="1" id="KW-0997">Cell inner membrane</keyword>
<protein>
    <submittedName>
        <fullName evidence="2">TRAP-type transport system, fused permease component</fullName>
    </submittedName>
</protein>
<name>A0A1H5RQV4_9RHOO</name>
<comment type="function">
    <text evidence="1">Part of the tripartite ATP-independent periplasmic (TRAP) transport system.</text>
</comment>
<dbReference type="PANTHER" id="PTHR43849:SF2">
    <property type="entry name" value="BLL3936 PROTEIN"/>
    <property type="match status" value="1"/>
</dbReference>
<accession>A0A1H5RQV4</accession>
<dbReference type="OrthoDB" id="9759894at2"/>
<keyword evidence="3" id="KW-1185">Reference proteome</keyword>
<dbReference type="PANTHER" id="PTHR43849">
    <property type="entry name" value="BLL3936 PROTEIN"/>
    <property type="match status" value="1"/>
</dbReference>
<comment type="subcellular location">
    <subcellularLocation>
        <location evidence="1">Cell inner membrane</location>
        <topology evidence="1">Multi-pass membrane protein</topology>
    </subcellularLocation>
</comment>
<dbReference type="GO" id="GO:0022857">
    <property type="term" value="F:transmembrane transporter activity"/>
    <property type="evidence" value="ECO:0007669"/>
    <property type="project" value="UniProtKB-UniRule"/>
</dbReference>
<dbReference type="STRING" id="96773.Tchl_2351"/>
<dbReference type="AlphaFoldDB" id="A0A1H5RQV4"/>
<dbReference type="Proteomes" id="UP000185739">
    <property type="component" value="Chromosome"/>
</dbReference>
<dbReference type="KEGG" id="tcl:Tchl_2351"/>
<dbReference type="EMBL" id="CP018839">
    <property type="protein sequence ID" value="APR05191.1"/>
    <property type="molecule type" value="Genomic_DNA"/>
</dbReference>
<keyword evidence="1" id="KW-0472">Membrane</keyword>
<dbReference type="InterPro" id="IPR011853">
    <property type="entry name" value="TRAP_DctM-Dct_fused"/>
</dbReference>
<reference evidence="2 3" key="1">
    <citation type="submission" date="2016-12" db="EMBL/GenBank/DDBJ databases">
        <title>Complete genome sequence of Thauera chlorobenzoica, a Betaproteobacterium degrading haloaromatics anaerobically to CO2 and halides.</title>
        <authorList>
            <person name="Goris T."/>
            <person name="Mergelsberg M."/>
            <person name="Boll M."/>
        </authorList>
    </citation>
    <scope>NUCLEOTIDE SEQUENCE [LARGE SCALE GENOMIC DNA]</scope>
    <source>
        <strain evidence="2 3">3CB1</strain>
    </source>
</reference>
<keyword evidence="1" id="KW-0813">Transport</keyword>
<evidence type="ECO:0000313" key="3">
    <source>
        <dbReference type="Proteomes" id="UP000185739"/>
    </source>
</evidence>
<sequence>MNEPENCTPWGRRLSSAAIFVLAAAIVLGALHTAFYGVYDDTLVRVGGLSLAVFLLLLRMSAAHPRPKLRQGVDVGLGLVFAASMLHYASIAELLETGLWFPEHIDLVYGLAGLAVLLELARRTVGFPLLLVCLLTIAYGLYGASLGETLGHAGMDLENLTLTLWYSFEGVFGRPLAVVVDTIVVFIIFGALMEGLGIGDALLKLAVRSLGWLRGGAAHAAVLASALFGTVSGSAVANVVATGVVTIPMIRRSGFSARFAGAVEAAASSGGQITPPIMGAVAFIMADLTGIPYLSICVAALLPALLYYLSLFACIAVEAQRAGIERPDRASLPSLNRSDWAMIAVFSVSLLIVVVQLVRGVSPALAGFWAVLVALVFGLAANPQARSLRVFSRAVRGAGDASATVIIAVAAVGVIVGVMNYTGIGLRFAGAALSFADGSLFLSLLVMAAACLVLGMGMPTVPAYLVIILVMGPAVEALGVPTVAAHLFVIYFAVMSAITPPVSLAAFAAAPIANANPLGISLVAMRISLLGFVVPFVFAYSPSLLLITDFSWTELLWALARLGLASWLLATVFTCGIVGMVAGLLALFALVSPLLGLQLGGAVLGVAALIARHKGFIRATSPCGGVTPAPCA</sequence>
<dbReference type="NCBIfam" id="TIGR02123">
    <property type="entry name" value="TRAP_fused"/>
    <property type="match status" value="1"/>
</dbReference>
<dbReference type="GO" id="GO:0005886">
    <property type="term" value="C:plasma membrane"/>
    <property type="evidence" value="ECO:0007669"/>
    <property type="project" value="UniProtKB-SubCell"/>
</dbReference>
<keyword evidence="1" id="KW-1003">Cell membrane</keyword>
<organism evidence="2 3">
    <name type="scientific">Thauera chlorobenzoica</name>
    <dbReference type="NCBI Taxonomy" id="96773"/>
    <lineage>
        <taxon>Bacteria</taxon>
        <taxon>Pseudomonadati</taxon>
        <taxon>Pseudomonadota</taxon>
        <taxon>Betaproteobacteria</taxon>
        <taxon>Rhodocyclales</taxon>
        <taxon>Zoogloeaceae</taxon>
        <taxon>Thauera</taxon>
    </lineage>
</organism>
<dbReference type="RefSeq" id="WP_075148592.1">
    <property type="nucleotide sequence ID" value="NZ_CP018839.1"/>
</dbReference>
<evidence type="ECO:0000313" key="2">
    <source>
        <dbReference type="EMBL" id="APR05191.1"/>
    </source>
</evidence>
<dbReference type="InterPro" id="IPR010656">
    <property type="entry name" value="DctM"/>
</dbReference>
<gene>
    <name evidence="2" type="ORF">Tchl_2351</name>
</gene>
<evidence type="ECO:0000256" key="1">
    <source>
        <dbReference type="RuleBase" id="RU369079"/>
    </source>
</evidence>
<proteinExistence type="predicted"/>
<dbReference type="Pfam" id="PF06808">
    <property type="entry name" value="DctM"/>
    <property type="match status" value="1"/>
</dbReference>